<organism evidence="2 3">
    <name type="scientific">Cichlidogyrus casuarinus</name>
    <dbReference type="NCBI Taxonomy" id="1844966"/>
    <lineage>
        <taxon>Eukaryota</taxon>
        <taxon>Metazoa</taxon>
        <taxon>Spiralia</taxon>
        <taxon>Lophotrochozoa</taxon>
        <taxon>Platyhelminthes</taxon>
        <taxon>Monogenea</taxon>
        <taxon>Monopisthocotylea</taxon>
        <taxon>Dactylogyridea</taxon>
        <taxon>Ancyrocephalidae</taxon>
        <taxon>Cichlidogyrus</taxon>
    </lineage>
</organism>
<proteinExistence type="predicted"/>
<evidence type="ECO:0000313" key="2">
    <source>
        <dbReference type="EMBL" id="KAL3316800.1"/>
    </source>
</evidence>
<sequence>MFRGNAQIESFRQYLASSCDRFPTTREATPANMEALFQEHEALHQSVETRWKEAKHDLLTATYSVHEGDRQQRQSQLTQLHDQWLEKWTQHREHYLVPRLNYALRLSDLADDLNECRRLMLELIANSSAFCQQKQLAPSVSEQELKQMHHCESEAKGMLDTVPVSAKDFIHTLAKETREATGNEALAQPLQQIDQLWDTYREDLKRFEAFVEYLTRSLRLLPKSDWRKLEKSLRQALDPIKTPLAALAKEVEQIPEERTRLPVDWLLQQLASAVKETSASLDEAELLIANNRPQLQSEVIEEESEYEEQASVISAEHVRAQSSSVMSRPNDSRESITNMKVENSSEKKTSNLLI</sequence>
<keyword evidence="3" id="KW-1185">Reference proteome</keyword>
<feature type="compositionally biased region" description="Basic and acidic residues" evidence="1">
    <location>
        <begin position="343"/>
        <end position="354"/>
    </location>
</feature>
<evidence type="ECO:0000256" key="1">
    <source>
        <dbReference type="SAM" id="MobiDB-lite"/>
    </source>
</evidence>
<reference evidence="2 3" key="1">
    <citation type="submission" date="2024-11" db="EMBL/GenBank/DDBJ databases">
        <title>Adaptive evolution of stress response genes in parasites aligns with host niche diversity.</title>
        <authorList>
            <person name="Hahn C."/>
            <person name="Resl P."/>
        </authorList>
    </citation>
    <scope>NUCLEOTIDE SEQUENCE [LARGE SCALE GENOMIC DNA]</scope>
    <source>
        <strain evidence="2">EGGRZ-B1_66</strain>
        <tissue evidence="2">Body</tissue>
    </source>
</reference>
<dbReference type="EMBL" id="JBJKFK010000480">
    <property type="protein sequence ID" value="KAL3316800.1"/>
    <property type="molecule type" value="Genomic_DNA"/>
</dbReference>
<feature type="compositionally biased region" description="Polar residues" evidence="1">
    <location>
        <begin position="320"/>
        <end position="342"/>
    </location>
</feature>
<protein>
    <submittedName>
        <fullName evidence="2">Uncharacterized protein</fullName>
    </submittedName>
</protein>
<gene>
    <name evidence="2" type="ORF">Ciccas_004554</name>
</gene>
<accession>A0ABD2QB74</accession>
<feature type="region of interest" description="Disordered" evidence="1">
    <location>
        <begin position="318"/>
        <end position="354"/>
    </location>
</feature>
<dbReference type="Proteomes" id="UP001626550">
    <property type="component" value="Unassembled WGS sequence"/>
</dbReference>
<dbReference type="AlphaFoldDB" id="A0ABD2QB74"/>
<name>A0ABD2QB74_9PLAT</name>
<comment type="caution">
    <text evidence="2">The sequence shown here is derived from an EMBL/GenBank/DDBJ whole genome shotgun (WGS) entry which is preliminary data.</text>
</comment>
<evidence type="ECO:0000313" key="3">
    <source>
        <dbReference type="Proteomes" id="UP001626550"/>
    </source>
</evidence>